<protein>
    <submittedName>
        <fullName evidence="7">UvrD-helicase domain-containing protein</fullName>
    </submittedName>
</protein>
<reference evidence="8" key="1">
    <citation type="journal article" date="2019" name="Int. J. Syst. Evol. Microbiol.">
        <title>The Global Catalogue of Microorganisms (GCM) 10K type strain sequencing project: providing services to taxonomists for standard genome sequencing and annotation.</title>
        <authorList>
            <consortium name="The Broad Institute Genomics Platform"/>
            <consortium name="The Broad Institute Genome Sequencing Center for Infectious Disease"/>
            <person name="Wu L."/>
            <person name="Ma J."/>
        </authorList>
    </citation>
    <scope>NUCLEOTIDE SEQUENCE [LARGE SCALE GENOMIC DNA]</scope>
    <source>
        <strain evidence="8">JCM 18298</strain>
    </source>
</reference>
<evidence type="ECO:0000256" key="3">
    <source>
        <dbReference type="ARBA" id="ARBA00022806"/>
    </source>
</evidence>
<dbReference type="PANTHER" id="PTHR11070:SF45">
    <property type="entry name" value="DNA 3'-5' HELICASE"/>
    <property type="match status" value="1"/>
</dbReference>
<dbReference type="Pfam" id="PF00580">
    <property type="entry name" value="UvrD-helicase"/>
    <property type="match status" value="1"/>
</dbReference>
<evidence type="ECO:0000256" key="5">
    <source>
        <dbReference type="PROSITE-ProRule" id="PRU00560"/>
    </source>
</evidence>
<dbReference type="Gene3D" id="3.40.50.300">
    <property type="entry name" value="P-loop containing nucleotide triphosphate hydrolases"/>
    <property type="match status" value="2"/>
</dbReference>
<dbReference type="EMBL" id="BAABJM010000001">
    <property type="protein sequence ID" value="GAA5041978.1"/>
    <property type="molecule type" value="Genomic_DNA"/>
</dbReference>
<gene>
    <name evidence="7" type="ORF">GCM10023318_01620</name>
</gene>
<accession>A0ABP9JTQ2</accession>
<evidence type="ECO:0000259" key="6">
    <source>
        <dbReference type="PROSITE" id="PS51198"/>
    </source>
</evidence>
<dbReference type="PANTHER" id="PTHR11070">
    <property type="entry name" value="UVRD / RECB / PCRA DNA HELICASE FAMILY MEMBER"/>
    <property type="match status" value="1"/>
</dbReference>
<evidence type="ECO:0000313" key="7">
    <source>
        <dbReference type="EMBL" id="GAA5041978.1"/>
    </source>
</evidence>
<dbReference type="Proteomes" id="UP001500603">
    <property type="component" value="Unassembled WGS sequence"/>
</dbReference>
<evidence type="ECO:0000256" key="1">
    <source>
        <dbReference type="ARBA" id="ARBA00022741"/>
    </source>
</evidence>
<dbReference type="SUPFAM" id="SSF52540">
    <property type="entry name" value="P-loop containing nucleoside triphosphate hydrolases"/>
    <property type="match status" value="1"/>
</dbReference>
<dbReference type="RefSeq" id="WP_345492999.1">
    <property type="nucleotide sequence ID" value="NZ_BAABJM010000001.1"/>
</dbReference>
<evidence type="ECO:0000256" key="4">
    <source>
        <dbReference type="ARBA" id="ARBA00022840"/>
    </source>
</evidence>
<dbReference type="InterPro" id="IPR014016">
    <property type="entry name" value="UvrD-like_ATP-bd"/>
</dbReference>
<keyword evidence="8" id="KW-1185">Reference proteome</keyword>
<keyword evidence="1 5" id="KW-0547">Nucleotide-binding</keyword>
<keyword evidence="3 5" id="KW-0347">Helicase</keyword>
<dbReference type="PROSITE" id="PS51198">
    <property type="entry name" value="UVRD_HELICASE_ATP_BIND"/>
    <property type="match status" value="1"/>
</dbReference>
<proteinExistence type="predicted"/>
<organism evidence="7 8">
    <name type="scientific">Nocardia callitridis</name>
    <dbReference type="NCBI Taxonomy" id="648753"/>
    <lineage>
        <taxon>Bacteria</taxon>
        <taxon>Bacillati</taxon>
        <taxon>Actinomycetota</taxon>
        <taxon>Actinomycetes</taxon>
        <taxon>Mycobacteriales</taxon>
        <taxon>Nocardiaceae</taxon>
        <taxon>Nocardia</taxon>
    </lineage>
</organism>
<evidence type="ECO:0000256" key="2">
    <source>
        <dbReference type="ARBA" id="ARBA00022801"/>
    </source>
</evidence>
<dbReference type="InterPro" id="IPR000212">
    <property type="entry name" value="DNA_helicase_UvrD/REP"/>
</dbReference>
<keyword evidence="4 5" id="KW-0067">ATP-binding</keyword>
<keyword evidence="2 5" id="KW-0378">Hydrolase</keyword>
<name>A0ABP9JTQ2_9NOCA</name>
<feature type="binding site" evidence="5">
    <location>
        <begin position="236"/>
        <end position="243"/>
    </location>
    <ligand>
        <name>ATP</name>
        <dbReference type="ChEBI" id="CHEBI:30616"/>
    </ligand>
</feature>
<dbReference type="InterPro" id="IPR027417">
    <property type="entry name" value="P-loop_NTPase"/>
</dbReference>
<feature type="domain" description="UvrD-like helicase ATP-binding" evidence="6">
    <location>
        <begin position="215"/>
        <end position="505"/>
    </location>
</feature>
<comment type="caution">
    <text evidence="7">The sequence shown here is derived from an EMBL/GenBank/DDBJ whole genome shotgun (WGS) entry which is preliminary data.</text>
</comment>
<evidence type="ECO:0000313" key="8">
    <source>
        <dbReference type="Proteomes" id="UP001500603"/>
    </source>
</evidence>
<sequence length="660" mass="73761">MAYRRGIAVVNIAFEQRRQWVERQLGGLAFLSATHRRFLSIPLMRSGWHVLVERQDSAPPSDRAWAFAIGPGGVFALVCTETVPDEHRIRRMRVRAEEVFGNLMVDRNRYVPHMIDLVLLLPRAVPTAAESSFSTADLTTLPGMLFGGEARLSRQHARIVATRAADRHTWAELISSDSAPSNQPATADALFGAGELRDDERTKALTRPFSEWMTFLDPGQLELVHRNFNGPARFSGPAGTGKTVVALHRMARFAKHSPGRMLFTSFVKTLPTYHKSGFLQLAPHAEDRAEFLGLHAWTKRLLHERHVTFVDPDVAAIKTAFSRAWLDTGRDHLAAIEPSPTYWEDEIHRVIKGRGITDVEQYKRIDRTGRNRIPLDGQRREILWRTLFEPYQRNLRKRGFDDFSDVVAKAIAELRAAPLDDPYGLVVVDEVQDFTLMELRLVHQIAGGEPSAPLILVGDGQQQVYPGGWRLSDAGIPIVGRGAVLRTNYRNRKAVHDYAKQVDATNSVDDLDGAPGFVLRDTEVVLPGGIATSHTFPRREAHTQLVQAITDSNLPWSDIAVITTTNSQATRFTAALRRADIPTVSLERFDGTQRDVVKVGTVHRAKGMDFPAVFHVTEAPTAPVAELTGGQRDRAELTGRQTMVALTRARDYIWVGFTRD</sequence>